<evidence type="ECO:0000256" key="1">
    <source>
        <dbReference type="ARBA" id="ARBA00010515"/>
    </source>
</evidence>
<dbReference type="Gene3D" id="3.40.50.1820">
    <property type="entry name" value="alpha/beta hydrolase"/>
    <property type="match status" value="1"/>
</dbReference>
<gene>
    <name evidence="5" type="ORF">BJZ21_003657</name>
</gene>
<accession>A0A7Y9E9H4</accession>
<dbReference type="RefSeq" id="WP_179665078.1">
    <property type="nucleotide sequence ID" value="NZ_JACCBG010000001.1"/>
</dbReference>
<evidence type="ECO:0000256" key="3">
    <source>
        <dbReference type="PROSITE-ProRule" id="PRU10038"/>
    </source>
</evidence>
<dbReference type="InterPro" id="IPR033140">
    <property type="entry name" value="Lipase_GDXG_put_SER_AS"/>
</dbReference>
<proteinExistence type="inferred from homology"/>
<organism evidence="5 6">
    <name type="scientific">Nocardioides panaciterrulae</name>
    <dbReference type="NCBI Taxonomy" id="661492"/>
    <lineage>
        <taxon>Bacteria</taxon>
        <taxon>Bacillati</taxon>
        <taxon>Actinomycetota</taxon>
        <taxon>Actinomycetes</taxon>
        <taxon>Propionibacteriales</taxon>
        <taxon>Nocardioidaceae</taxon>
        <taxon>Nocardioides</taxon>
    </lineage>
</organism>
<evidence type="ECO:0000256" key="2">
    <source>
        <dbReference type="ARBA" id="ARBA00022801"/>
    </source>
</evidence>
<dbReference type="InterPro" id="IPR029058">
    <property type="entry name" value="AB_hydrolase_fold"/>
</dbReference>
<dbReference type="InterPro" id="IPR013094">
    <property type="entry name" value="AB_hydrolase_3"/>
</dbReference>
<dbReference type="Pfam" id="PF07859">
    <property type="entry name" value="Abhydrolase_3"/>
    <property type="match status" value="1"/>
</dbReference>
<sequence length="312" mass="34582">MSARGVPSRRHQLLARAVPRVRRSRELDTEAAERARLERWHAGLDRSLPTRLVPRFERRFSVVTETLAAGDPVGAGFPAYVLTPRHLEPRRTVVYLHGGGFVAPIDPFHVRYAARLATRLHARVVLPDYPLAPEHSWRDSHEPVVELTARWLTEPEPVVLAGDSAGGGLALAIAEALRDRGGPQPSHLLLHSPWVDLTTSTPETESFSRRDPWLFLGKLRAYAAWWAGTPDDLARFEVSPALGELDGLPPALVFCGTRDTLAPGCRLLASRAEGTSWDLTYVEEPDLIHVYPLLPLVPEAGRAWRQTVAFLG</sequence>
<comment type="caution">
    <text evidence="5">The sequence shown here is derived from an EMBL/GenBank/DDBJ whole genome shotgun (WGS) entry which is preliminary data.</text>
</comment>
<dbReference type="PANTHER" id="PTHR48081">
    <property type="entry name" value="AB HYDROLASE SUPERFAMILY PROTEIN C4A8.06C"/>
    <property type="match status" value="1"/>
</dbReference>
<reference evidence="5 6" key="1">
    <citation type="submission" date="2020-07" db="EMBL/GenBank/DDBJ databases">
        <title>Sequencing the genomes of 1000 actinobacteria strains.</title>
        <authorList>
            <person name="Klenk H.-P."/>
        </authorList>
    </citation>
    <scope>NUCLEOTIDE SEQUENCE [LARGE SCALE GENOMIC DNA]</scope>
    <source>
        <strain evidence="5 6">DSM 21350</strain>
    </source>
</reference>
<dbReference type="AlphaFoldDB" id="A0A7Y9E9H4"/>
<dbReference type="PANTHER" id="PTHR48081:SF8">
    <property type="entry name" value="ALPHA_BETA HYDROLASE FOLD-3 DOMAIN-CONTAINING PROTEIN-RELATED"/>
    <property type="match status" value="1"/>
</dbReference>
<keyword evidence="6" id="KW-1185">Reference proteome</keyword>
<evidence type="ECO:0000313" key="6">
    <source>
        <dbReference type="Proteomes" id="UP000535511"/>
    </source>
</evidence>
<dbReference type="InterPro" id="IPR050300">
    <property type="entry name" value="GDXG_lipolytic_enzyme"/>
</dbReference>
<dbReference type="SUPFAM" id="SSF53474">
    <property type="entry name" value="alpha/beta-Hydrolases"/>
    <property type="match status" value="1"/>
</dbReference>
<dbReference type="GO" id="GO:0016787">
    <property type="term" value="F:hydrolase activity"/>
    <property type="evidence" value="ECO:0007669"/>
    <property type="project" value="UniProtKB-KW"/>
</dbReference>
<feature type="active site" evidence="3">
    <location>
        <position position="164"/>
    </location>
</feature>
<keyword evidence="2" id="KW-0378">Hydrolase</keyword>
<evidence type="ECO:0000259" key="4">
    <source>
        <dbReference type="Pfam" id="PF07859"/>
    </source>
</evidence>
<protein>
    <submittedName>
        <fullName evidence="5">Acetyl esterase/lipase</fullName>
    </submittedName>
</protein>
<dbReference type="PROSITE" id="PS01174">
    <property type="entry name" value="LIPASE_GDXG_SER"/>
    <property type="match status" value="1"/>
</dbReference>
<feature type="domain" description="Alpha/beta hydrolase fold-3" evidence="4">
    <location>
        <begin position="93"/>
        <end position="291"/>
    </location>
</feature>
<dbReference type="EMBL" id="JACCBG010000001">
    <property type="protein sequence ID" value="NYD43574.1"/>
    <property type="molecule type" value="Genomic_DNA"/>
</dbReference>
<name>A0A7Y9E9H4_9ACTN</name>
<evidence type="ECO:0000313" key="5">
    <source>
        <dbReference type="EMBL" id="NYD43574.1"/>
    </source>
</evidence>
<comment type="similarity">
    <text evidence="1">Belongs to the 'GDXG' lipolytic enzyme family.</text>
</comment>
<dbReference type="Proteomes" id="UP000535511">
    <property type="component" value="Unassembled WGS sequence"/>
</dbReference>